<dbReference type="PANTHER" id="PTHR34315">
    <property type="match status" value="1"/>
</dbReference>
<keyword evidence="3" id="KW-0560">Oxidoreductase</keyword>
<gene>
    <name evidence="3" type="ORF">EV420DRAFT_348771</name>
</gene>
<evidence type="ECO:0000256" key="1">
    <source>
        <dbReference type="SAM" id="SignalP"/>
    </source>
</evidence>
<keyword evidence="3" id="KW-0223">Dioxygenase</keyword>
<dbReference type="GO" id="GO:0016702">
    <property type="term" value="F:oxidoreductase activity, acting on single donors with incorporation of molecular oxygen, incorporation of two atoms of oxygen"/>
    <property type="evidence" value="ECO:0007669"/>
    <property type="project" value="InterPro"/>
</dbReference>
<dbReference type="Gene3D" id="2.60.130.10">
    <property type="entry name" value="Aromatic compound dioxygenase"/>
    <property type="match status" value="1"/>
</dbReference>
<reference evidence="3" key="1">
    <citation type="submission" date="2023-06" db="EMBL/GenBank/DDBJ databases">
        <authorList>
            <consortium name="Lawrence Berkeley National Laboratory"/>
            <person name="Ahrendt S."/>
            <person name="Sahu N."/>
            <person name="Indic B."/>
            <person name="Wong-Bajracharya J."/>
            <person name="Merenyi Z."/>
            <person name="Ke H.-M."/>
            <person name="Monk M."/>
            <person name="Kocsube S."/>
            <person name="Drula E."/>
            <person name="Lipzen A."/>
            <person name="Balint B."/>
            <person name="Henrissat B."/>
            <person name="Andreopoulos B."/>
            <person name="Martin F.M."/>
            <person name="Harder C.B."/>
            <person name="Rigling D."/>
            <person name="Ford K.L."/>
            <person name="Foster G.D."/>
            <person name="Pangilinan J."/>
            <person name="Papanicolaou A."/>
            <person name="Barry K."/>
            <person name="LaButti K."/>
            <person name="Viragh M."/>
            <person name="Koriabine M."/>
            <person name="Yan M."/>
            <person name="Riley R."/>
            <person name="Champramary S."/>
            <person name="Plett K.L."/>
            <person name="Tsai I.J."/>
            <person name="Slot J."/>
            <person name="Sipos G."/>
            <person name="Plett J."/>
            <person name="Nagy L.G."/>
            <person name="Grigoriev I.V."/>
        </authorList>
    </citation>
    <scope>NUCLEOTIDE SEQUENCE</scope>
    <source>
        <strain evidence="3">CCBAS 213</strain>
    </source>
</reference>
<protein>
    <submittedName>
        <fullName evidence="3">Dioxygenase</fullName>
    </submittedName>
</protein>
<dbReference type="GO" id="GO:0008199">
    <property type="term" value="F:ferric iron binding"/>
    <property type="evidence" value="ECO:0007669"/>
    <property type="project" value="InterPro"/>
</dbReference>
<keyword evidence="1" id="KW-0732">Signal</keyword>
<dbReference type="CDD" id="cd03457">
    <property type="entry name" value="intradiol_dioxygenase_like"/>
    <property type="match status" value="1"/>
</dbReference>
<dbReference type="EMBL" id="JAUEPS010000162">
    <property type="protein sequence ID" value="KAK0435083.1"/>
    <property type="molecule type" value="Genomic_DNA"/>
</dbReference>
<feature type="domain" description="Intradiol ring-cleavage dioxygenases" evidence="2">
    <location>
        <begin position="105"/>
        <end position="163"/>
    </location>
</feature>
<dbReference type="GeneID" id="85365351"/>
<feature type="chain" id="PRO_5041213224" evidence="1">
    <location>
        <begin position="19"/>
        <end position="325"/>
    </location>
</feature>
<dbReference type="AlphaFoldDB" id="A0AA39J2W2"/>
<feature type="signal peptide" evidence="1">
    <location>
        <begin position="1"/>
        <end position="18"/>
    </location>
</feature>
<sequence>MKIAPAAVLLASALLATAHPGPHALIKRSEAELTRRDLTSSKCARHVGEMQHNRIAKRAEALTKRSSRFSSVTITTESPFYPRIQNETCVLTPETTTGPYIWSKSQTLRQDMTEDQPGIPLILDIGVIDVNTCEPMRNVLVDLWHCNATGSYSSFTGRDPNTPFEQLLEELGIDLSAGGTLDLHTDDTTFLRGMWPTDANGMMQMKTIVPGYYVERAIHIHVQVHQNWVLQSNGTVKTGSTAETGQIFLAEDLSKYLMSYQPYFGHTEIERTTNDVDSIYLEASTNGWYPELAVIPIDGEEYSNGIIGYITIGVDSSRTTASSFN</sequence>
<evidence type="ECO:0000313" key="3">
    <source>
        <dbReference type="EMBL" id="KAK0435083.1"/>
    </source>
</evidence>
<keyword evidence="4" id="KW-1185">Reference proteome</keyword>
<evidence type="ECO:0000259" key="2">
    <source>
        <dbReference type="Pfam" id="PF00775"/>
    </source>
</evidence>
<dbReference type="RefSeq" id="XP_060321871.1">
    <property type="nucleotide sequence ID" value="XM_060481803.1"/>
</dbReference>
<comment type="caution">
    <text evidence="3">The sequence shown here is derived from an EMBL/GenBank/DDBJ whole genome shotgun (WGS) entry which is preliminary data.</text>
</comment>
<evidence type="ECO:0000313" key="4">
    <source>
        <dbReference type="Proteomes" id="UP001175211"/>
    </source>
</evidence>
<dbReference type="Pfam" id="PF00775">
    <property type="entry name" value="Dioxygenase_C"/>
    <property type="match status" value="1"/>
</dbReference>
<dbReference type="InterPro" id="IPR015889">
    <property type="entry name" value="Intradiol_dOase_core"/>
</dbReference>
<accession>A0AA39J2W2</accession>
<name>A0AA39J2W2_ARMTA</name>
<proteinExistence type="predicted"/>
<dbReference type="PANTHER" id="PTHR34315:SF4">
    <property type="entry name" value="INTRADIOL RING-CLEAVAGE DIOXYGENASES DOMAIN-CONTAINING PROTEIN"/>
    <property type="match status" value="1"/>
</dbReference>
<dbReference type="Proteomes" id="UP001175211">
    <property type="component" value="Unassembled WGS sequence"/>
</dbReference>
<dbReference type="InterPro" id="IPR000627">
    <property type="entry name" value="Intradiol_dOase_C"/>
</dbReference>
<dbReference type="SUPFAM" id="SSF49482">
    <property type="entry name" value="Aromatic compound dioxygenase"/>
    <property type="match status" value="1"/>
</dbReference>
<organism evidence="3 4">
    <name type="scientific">Armillaria tabescens</name>
    <name type="common">Ringless honey mushroom</name>
    <name type="synonym">Agaricus tabescens</name>
    <dbReference type="NCBI Taxonomy" id="1929756"/>
    <lineage>
        <taxon>Eukaryota</taxon>
        <taxon>Fungi</taxon>
        <taxon>Dikarya</taxon>
        <taxon>Basidiomycota</taxon>
        <taxon>Agaricomycotina</taxon>
        <taxon>Agaricomycetes</taxon>
        <taxon>Agaricomycetidae</taxon>
        <taxon>Agaricales</taxon>
        <taxon>Marasmiineae</taxon>
        <taxon>Physalacriaceae</taxon>
        <taxon>Desarmillaria</taxon>
    </lineage>
</organism>